<proteinExistence type="predicted"/>
<comment type="caution">
    <text evidence="2">The sequence shown here is derived from an EMBL/GenBank/DDBJ whole genome shotgun (WGS) entry which is preliminary data.</text>
</comment>
<evidence type="ECO:0000256" key="1">
    <source>
        <dbReference type="SAM" id="MobiDB-lite"/>
    </source>
</evidence>
<keyword evidence="3" id="KW-1185">Reference proteome</keyword>
<feature type="region of interest" description="Disordered" evidence="1">
    <location>
        <begin position="215"/>
        <end position="236"/>
    </location>
</feature>
<accession>A0ABR3GEA5</accession>
<name>A0ABR3GEA5_9PEZI</name>
<feature type="region of interest" description="Disordered" evidence="1">
    <location>
        <begin position="16"/>
        <end position="40"/>
    </location>
</feature>
<gene>
    <name evidence="2" type="ORF">Q9L58_006927</name>
</gene>
<dbReference type="Proteomes" id="UP001447188">
    <property type="component" value="Unassembled WGS sequence"/>
</dbReference>
<dbReference type="EMBL" id="JBBBZM010000103">
    <property type="protein sequence ID" value="KAL0634120.1"/>
    <property type="molecule type" value="Genomic_DNA"/>
</dbReference>
<sequence length="236" mass="25742">MNASITLRYPPPSPLPTTYSIHAAHPTSPNHSHNHTPTTPHPVIADYAILDIPHANPWLLTGTVPPAPRSPWSSLKILIQDASGCWESRSQSPQSDSDEESEVLLLDDDILERDLSTGCIGRCGERGCRSAEGCVQCVGQTGARKSSPRTQFRKNVVTVAAEKEQVVEEVYPTHLQRLETSTIMVAVTPPQPLGRTGPKIKYIRKRTTPMVQKVGVGNKRRKTAAGRFAKKGDGAK</sequence>
<reference evidence="2 3" key="1">
    <citation type="submission" date="2024-02" db="EMBL/GenBank/DDBJ databases">
        <title>Discinaceae phylogenomics.</title>
        <authorList>
            <person name="Dirks A.C."/>
            <person name="James T.Y."/>
        </authorList>
    </citation>
    <scope>NUCLEOTIDE SEQUENCE [LARGE SCALE GENOMIC DNA]</scope>
    <source>
        <strain evidence="2 3">ACD0624</strain>
    </source>
</reference>
<organism evidence="2 3">
    <name type="scientific">Discina gigas</name>
    <dbReference type="NCBI Taxonomy" id="1032678"/>
    <lineage>
        <taxon>Eukaryota</taxon>
        <taxon>Fungi</taxon>
        <taxon>Dikarya</taxon>
        <taxon>Ascomycota</taxon>
        <taxon>Pezizomycotina</taxon>
        <taxon>Pezizomycetes</taxon>
        <taxon>Pezizales</taxon>
        <taxon>Discinaceae</taxon>
        <taxon>Discina</taxon>
    </lineage>
</organism>
<evidence type="ECO:0000313" key="3">
    <source>
        <dbReference type="Proteomes" id="UP001447188"/>
    </source>
</evidence>
<protein>
    <submittedName>
        <fullName evidence="2">Uncharacterized protein</fullName>
    </submittedName>
</protein>
<evidence type="ECO:0000313" key="2">
    <source>
        <dbReference type="EMBL" id="KAL0634120.1"/>
    </source>
</evidence>